<keyword evidence="1" id="KW-0812">Transmembrane</keyword>
<comment type="caution">
    <text evidence="2">The sequence shown here is derived from an EMBL/GenBank/DDBJ whole genome shotgun (WGS) entry which is preliminary data.</text>
</comment>
<reference evidence="3" key="1">
    <citation type="journal article" date="2019" name="Int. J. Syst. Evol. Microbiol.">
        <title>The Global Catalogue of Microorganisms (GCM) 10K type strain sequencing project: providing services to taxonomists for standard genome sequencing and annotation.</title>
        <authorList>
            <consortium name="The Broad Institute Genomics Platform"/>
            <consortium name="The Broad Institute Genome Sequencing Center for Infectious Disease"/>
            <person name="Wu L."/>
            <person name="Ma J."/>
        </authorList>
    </citation>
    <scope>NUCLEOTIDE SEQUENCE [LARGE SCALE GENOMIC DNA]</scope>
    <source>
        <strain evidence="3">JCM 7356</strain>
    </source>
</reference>
<dbReference type="RefSeq" id="WP_344636385.1">
    <property type="nucleotide sequence ID" value="NZ_BAAATR010000009.1"/>
</dbReference>
<protein>
    <submittedName>
        <fullName evidence="2">Uncharacterized protein</fullName>
    </submittedName>
</protein>
<keyword evidence="3" id="KW-1185">Reference proteome</keyword>
<organism evidence="2 3">
    <name type="scientific">Kitasatospora cystarginea</name>
    <dbReference type="NCBI Taxonomy" id="58350"/>
    <lineage>
        <taxon>Bacteria</taxon>
        <taxon>Bacillati</taxon>
        <taxon>Actinomycetota</taxon>
        <taxon>Actinomycetes</taxon>
        <taxon>Kitasatosporales</taxon>
        <taxon>Streptomycetaceae</taxon>
        <taxon>Kitasatospora</taxon>
    </lineage>
</organism>
<evidence type="ECO:0000313" key="2">
    <source>
        <dbReference type="EMBL" id="GAA2242405.1"/>
    </source>
</evidence>
<feature type="transmembrane region" description="Helical" evidence="1">
    <location>
        <begin position="30"/>
        <end position="50"/>
    </location>
</feature>
<name>A0ABP5QUS1_9ACTN</name>
<evidence type="ECO:0000256" key="1">
    <source>
        <dbReference type="SAM" id="Phobius"/>
    </source>
</evidence>
<gene>
    <name evidence="2" type="ORF">GCM10010430_24980</name>
</gene>
<evidence type="ECO:0000313" key="3">
    <source>
        <dbReference type="Proteomes" id="UP001500305"/>
    </source>
</evidence>
<feature type="transmembrane region" description="Helical" evidence="1">
    <location>
        <begin position="56"/>
        <end position="76"/>
    </location>
</feature>
<dbReference type="Proteomes" id="UP001500305">
    <property type="component" value="Unassembled WGS sequence"/>
</dbReference>
<keyword evidence="1" id="KW-1133">Transmembrane helix</keyword>
<keyword evidence="1" id="KW-0472">Membrane</keyword>
<dbReference type="EMBL" id="BAAATR010000009">
    <property type="protein sequence ID" value="GAA2242405.1"/>
    <property type="molecule type" value="Genomic_DNA"/>
</dbReference>
<accession>A0ABP5QUS1</accession>
<proteinExistence type="predicted"/>
<sequence length="172" mass="18523">MRPLISSRATPPRGNRPHIRYLHPRTREGAAVLCALALLLVEVIVLGLVPSHARPLIGTLLLGAWVIAFVLVAAVLRGRRSAARRAGRPTWPVPPPGGQWYGEDALEGYPSEEVARLLPASADPGQNRLQTAWVLASHGHDAAWIAHHLDLPADLAHLLADTAAHRATAHRA</sequence>